<dbReference type="PANTHER" id="PTHR33927">
    <property type="entry name" value="TRANSMEMBRANE PROTEIN"/>
    <property type="match status" value="1"/>
</dbReference>
<dbReference type="InterPro" id="IPR052979">
    <property type="entry name" value="Adenylate-forming_domain"/>
</dbReference>
<protein>
    <recommendedName>
        <fullName evidence="4">Oxidoreductase</fullName>
    </recommendedName>
</protein>
<dbReference type="InterPro" id="IPR039261">
    <property type="entry name" value="FNR_nucleotide-bd"/>
</dbReference>
<feature type="transmembrane region" description="Helical" evidence="1">
    <location>
        <begin position="62"/>
        <end position="86"/>
    </location>
</feature>
<organism evidence="2 3">
    <name type="scientific">Nonomuraea rosea</name>
    <dbReference type="NCBI Taxonomy" id="638574"/>
    <lineage>
        <taxon>Bacteria</taxon>
        <taxon>Bacillati</taxon>
        <taxon>Actinomycetota</taxon>
        <taxon>Actinomycetes</taxon>
        <taxon>Streptosporangiales</taxon>
        <taxon>Streptosporangiaceae</taxon>
        <taxon>Nonomuraea</taxon>
    </lineage>
</organism>
<gene>
    <name evidence="2" type="ORF">GCM10022419_119880</name>
</gene>
<name>A0ABP6ZTJ5_9ACTN</name>
<evidence type="ECO:0000256" key="1">
    <source>
        <dbReference type="SAM" id="Phobius"/>
    </source>
</evidence>
<feature type="transmembrane region" description="Helical" evidence="1">
    <location>
        <begin position="137"/>
        <end position="159"/>
    </location>
</feature>
<evidence type="ECO:0000313" key="2">
    <source>
        <dbReference type="EMBL" id="GAA3614696.1"/>
    </source>
</evidence>
<keyword evidence="3" id="KW-1185">Reference proteome</keyword>
<keyword evidence="1" id="KW-0812">Transmembrane</keyword>
<dbReference type="EMBL" id="BAABDQ010000051">
    <property type="protein sequence ID" value="GAA3614696.1"/>
    <property type="molecule type" value="Genomic_DNA"/>
</dbReference>
<comment type="caution">
    <text evidence="2">The sequence shown here is derived from an EMBL/GenBank/DDBJ whole genome shotgun (WGS) entry which is preliminary data.</text>
</comment>
<keyword evidence="1" id="KW-0472">Membrane</keyword>
<dbReference type="PANTHER" id="PTHR33927:SF5">
    <property type="entry name" value="ENZYME, PUTATIVE (AFU_ORTHOLOGUE AFUA_8G01222)-RELATED"/>
    <property type="match status" value="1"/>
</dbReference>
<evidence type="ECO:0008006" key="4">
    <source>
        <dbReference type="Google" id="ProtNLM"/>
    </source>
</evidence>
<feature type="transmembrane region" description="Helical" evidence="1">
    <location>
        <begin position="196"/>
        <end position="215"/>
    </location>
</feature>
<reference evidence="3" key="1">
    <citation type="journal article" date="2019" name="Int. J. Syst. Evol. Microbiol.">
        <title>The Global Catalogue of Microorganisms (GCM) 10K type strain sequencing project: providing services to taxonomists for standard genome sequencing and annotation.</title>
        <authorList>
            <consortium name="The Broad Institute Genomics Platform"/>
            <consortium name="The Broad Institute Genome Sequencing Center for Infectious Disease"/>
            <person name="Wu L."/>
            <person name="Ma J."/>
        </authorList>
    </citation>
    <scope>NUCLEOTIDE SEQUENCE [LARGE SCALE GENOMIC DNA]</scope>
    <source>
        <strain evidence="3">JCM 17326</strain>
    </source>
</reference>
<dbReference type="SUPFAM" id="SSF52343">
    <property type="entry name" value="Ferredoxin reductase-like, C-terminal NADP-linked domain"/>
    <property type="match status" value="1"/>
</dbReference>
<feature type="transmembrane region" description="Helical" evidence="1">
    <location>
        <begin position="171"/>
        <end position="190"/>
    </location>
</feature>
<feature type="transmembrane region" description="Helical" evidence="1">
    <location>
        <begin position="107"/>
        <end position="131"/>
    </location>
</feature>
<evidence type="ECO:0000313" key="3">
    <source>
        <dbReference type="Proteomes" id="UP001500630"/>
    </source>
</evidence>
<sequence length="422" mass="45928">MTVVRSPATALELPPPRPAIRRLGSTRRFMHHNRLVVLVLGVNAGFLAHAITAGWWADPHSLSAMVVANVTLAALVRQQYVINLFFRLATSVSARRPLAVRRVLGKVYHFGGLHVGGAVAATTWFALLAGVMTVRPAGLLALTYAILVLLVAMVIFALPPLRTRFHNVFEVVHRLGGWTVLVLFWAHSLLSAAPQAAIWALAAVTLSIALPWLRLRRVPVRISRPSSHVALLEFDYGVTPFAGSSTAVSRNPLVEWHSFANVPTPGRNGFRLTVSRAGDWTGSLIDDAPSHLWVKGIPTAGVGNIDKLFTRVVWVATGSGIGPCLPHLLARDTPSRLVWSTRHPRKTYGGELVAEILAAQPDAIVWDTDADGKPDLLALAYRAYAEFGAEAVICISNKKTTWHIVEQLEMRGIPAYGAIWDS</sequence>
<keyword evidence="1" id="KW-1133">Transmembrane helix</keyword>
<feature type="transmembrane region" description="Helical" evidence="1">
    <location>
        <begin position="35"/>
        <end position="56"/>
    </location>
</feature>
<dbReference type="Proteomes" id="UP001500630">
    <property type="component" value="Unassembled WGS sequence"/>
</dbReference>
<proteinExistence type="predicted"/>
<dbReference type="RefSeq" id="WP_345576830.1">
    <property type="nucleotide sequence ID" value="NZ_BAABDQ010000051.1"/>
</dbReference>
<accession>A0ABP6ZTJ5</accession>